<keyword evidence="2" id="KW-1185">Reference proteome</keyword>
<proteinExistence type="predicted"/>
<dbReference type="KEGG" id="cmet:K6K41_01720"/>
<sequence length="309" mass="34662">MASFLKRLFGKEPGAPIDAPPVLDHASTLERARNELALKTGFANQLFQLGDRAWAVDLEKGEIVFTSDDGMKATAPVQVIGTLDREKQTWMWGWDHPSVPAPCAIDAGLARDFGEKRGLAQFTTRVIPCDEQTAWDFAALAMHLSGGEGAYRGPAGPTLVYMTFGTVTLSADQPRPLRQEKDFSAGLEPVDAPDVIAHVHRYCEEIHAIERAHNALPEELQPDRFKAAIDAQQPVYERYWRRDDDYWRPCSIASHSEMDLSATTNWRTFSRGPGRYRVTYTYARAGLESPRAYDVDRFDDGLRIIDSLF</sequence>
<dbReference type="RefSeq" id="WP_261403680.1">
    <property type="nucleotide sequence ID" value="NZ_CP081869.1"/>
</dbReference>
<protein>
    <submittedName>
        <fullName evidence="1">Uncharacterized protein</fullName>
    </submittedName>
</protein>
<gene>
    <name evidence="1" type="ORF">K6K41_01720</name>
</gene>
<reference evidence="1" key="1">
    <citation type="submission" date="2021-08" db="EMBL/GenBank/DDBJ databases">
        <authorList>
            <person name="Zhang H."/>
            <person name="Xu M."/>
            <person name="Yu Z."/>
            <person name="Yang L."/>
            <person name="Cai Y."/>
        </authorList>
    </citation>
    <scope>NUCLEOTIDE SEQUENCE</scope>
    <source>
        <strain evidence="1">CHL1</strain>
    </source>
</reference>
<evidence type="ECO:0000313" key="1">
    <source>
        <dbReference type="EMBL" id="QZO00490.1"/>
    </source>
</evidence>
<dbReference type="Proteomes" id="UP000825701">
    <property type="component" value="Chromosome"/>
</dbReference>
<evidence type="ECO:0000313" key="2">
    <source>
        <dbReference type="Proteomes" id="UP000825701"/>
    </source>
</evidence>
<accession>A0A9E6R9X5</accession>
<dbReference type="EMBL" id="CP081869">
    <property type="protein sequence ID" value="QZO00490.1"/>
    <property type="molecule type" value="Genomic_DNA"/>
</dbReference>
<dbReference type="AlphaFoldDB" id="A0A9E6R9X5"/>
<dbReference type="Pfam" id="PF21813">
    <property type="entry name" value="DUF6882"/>
    <property type="match status" value="1"/>
</dbReference>
<dbReference type="InterPro" id="IPR049249">
    <property type="entry name" value="DUF6882"/>
</dbReference>
<organism evidence="1 2">
    <name type="scientific">Chenggangzhangella methanolivorans</name>
    <dbReference type="NCBI Taxonomy" id="1437009"/>
    <lineage>
        <taxon>Bacteria</taxon>
        <taxon>Pseudomonadati</taxon>
        <taxon>Pseudomonadota</taxon>
        <taxon>Alphaproteobacteria</taxon>
        <taxon>Hyphomicrobiales</taxon>
        <taxon>Methylopilaceae</taxon>
        <taxon>Chenggangzhangella</taxon>
    </lineage>
</organism>
<name>A0A9E6R9X5_9HYPH</name>